<organism evidence="1 2">
    <name type="scientific">Petralouisia muris</name>
    <dbReference type="NCBI Taxonomy" id="3032872"/>
    <lineage>
        <taxon>Bacteria</taxon>
        <taxon>Bacillati</taxon>
        <taxon>Bacillota</taxon>
        <taxon>Clostridia</taxon>
        <taxon>Lachnospirales</taxon>
        <taxon>Lachnospiraceae</taxon>
        <taxon>Petralouisia</taxon>
    </lineage>
</organism>
<name>A0AC61S1J0_9FIRM</name>
<dbReference type="Proteomes" id="UP000304953">
    <property type="component" value="Unassembled WGS sequence"/>
</dbReference>
<comment type="caution">
    <text evidence="1">The sequence shown here is derived from an EMBL/GenBank/DDBJ whole genome shotgun (WGS) entry which is preliminary data.</text>
</comment>
<gene>
    <name evidence="1" type="ORF">E5329_03020</name>
</gene>
<dbReference type="EMBL" id="SRYA01000004">
    <property type="protein sequence ID" value="TGY97837.1"/>
    <property type="molecule type" value="Genomic_DNA"/>
</dbReference>
<evidence type="ECO:0000313" key="2">
    <source>
        <dbReference type="Proteomes" id="UP000304953"/>
    </source>
</evidence>
<reference evidence="1" key="1">
    <citation type="submission" date="2019-04" db="EMBL/GenBank/DDBJ databases">
        <title>Microbes associate with the intestines of laboratory mice.</title>
        <authorList>
            <person name="Navarre W."/>
            <person name="Wong E."/>
            <person name="Huang K."/>
            <person name="Tropini C."/>
            <person name="Ng K."/>
            <person name="Yu B."/>
        </authorList>
    </citation>
    <scope>NUCLEOTIDE SEQUENCE</scope>
    <source>
        <strain evidence="1">NM01_1-7b</strain>
    </source>
</reference>
<protein>
    <submittedName>
        <fullName evidence="1">Methyl-accepting chemotaxis protein</fullName>
    </submittedName>
</protein>
<keyword evidence="2" id="KW-1185">Reference proteome</keyword>
<evidence type="ECO:0000313" key="1">
    <source>
        <dbReference type="EMBL" id="TGY97837.1"/>
    </source>
</evidence>
<proteinExistence type="predicted"/>
<sequence>MKKKLTIQQRLILPIILLGAVALISNVLSVFSINNVNANASKIVDNYMVGSETLQNIRHTTTNIHKMALSHIVATDYNTMVEVVAQIKEEEKTLEAYLKDYKSYVTQEEEAIYGQLLEHYDSFKHALVYLVCASADSKTEDAYDYANGDVARFGTAIADNTDELYAAVSARTASARQKLSFVYIISLIIAAASIAACLALVLAAIRIIKKYVIRPIKGTVDTLQESSQKLDEVTGEVLKHTQTSGKSVSGLSSLAGSLSMAIQKVAKNAAIINSSAADIKGDVHDMAKECSAITDYSSGMKMRANEMEEAAQTNTEVIQKKASDILEVLEEAIENSKSVDQVNKLTKDILSISSSTNLIALNASMEAMRAGEAGKGFAVVASEIQSLASSCSETAGHIQEVNQIVTNAVHNLSKHSQDLADYLSETILAEFQEFVRSGKQYKEDADYVKEMIDAFNSRTDRLRNSMIEIADSMESITKAIDDGASGITGVADSTKSLVGDMADITGRMDTNREIVEELKKQMEVFADF</sequence>
<accession>A0AC61S1J0</accession>